<gene>
    <name evidence="3" type="primary">comGE</name>
    <name evidence="3" type="ordered locus">LMM7_1428</name>
</gene>
<dbReference type="GO" id="GO:0030420">
    <property type="term" value="P:establishment of competence for transformation"/>
    <property type="evidence" value="ECO:0007669"/>
    <property type="project" value="UniProtKB-KW"/>
</dbReference>
<name>A0A0E0UWE9_LISMM</name>
<sequence>MNKINGFSLVESMVSLLLFSMVCSFLLPTAMTIFEKIDYQKETSRVYQEIYEHSELLRHKSIPVNFKNERIQSFHYQGGIQICAKNKLEEKCIF</sequence>
<comment type="subcellular location">
    <subcellularLocation>
        <location evidence="1">Cell surface</location>
    </subcellularLocation>
</comment>
<dbReference type="NCBIfam" id="NF041013">
    <property type="entry name" value="T4P_ComGE"/>
    <property type="match status" value="1"/>
</dbReference>
<dbReference type="GO" id="GO:0009986">
    <property type="term" value="C:cell surface"/>
    <property type="evidence" value="ECO:0007669"/>
    <property type="project" value="UniProtKB-SubCell"/>
</dbReference>
<proteinExistence type="predicted"/>
<dbReference type="InterPro" id="IPR053468">
    <property type="entry name" value="ComGE-like"/>
</dbReference>
<evidence type="ECO:0000256" key="1">
    <source>
        <dbReference type="ARBA" id="ARBA00004241"/>
    </source>
</evidence>
<keyword evidence="2" id="KW-0178">Competence</keyword>
<dbReference type="KEGG" id="lmq:LMM7_1428"/>
<dbReference type="EMBL" id="CP002816">
    <property type="protein sequence ID" value="AEH92433.1"/>
    <property type="molecule type" value="Genomic_DNA"/>
</dbReference>
<dbReference type="Pfam" id="PF07963">
    <property type="entry name" value="N_methyl"/>
    <property type="match status" value="1"/>
</dbReference>
<accession>A0A0E0UWE9</accession>
<dbReference type="InterPro" id="IPR012902">
    <property type="entry name" value="N_methyl_site"/>
</dbReference>
<evidence type="ECO:0000256" key="2">
    <source>
        <dbReference type="ARBA" id="ARBA00023287"/>
    </source>
</evidence>
<dbReference type="AlphaFoldDB" id="A0A0E0UWE9"/>
<reference evidence="3 4" key="1">
    <citation type="journal article" date="2011" name="J. Bacteriol.">
        <title>Genome sequence of the nonpathogenic Listeria monocytogenes serovar 4a strain M7.</title>
        <authorList>
            <person name="Chen J."/>
            <person name="Xia Y."/>
            <person name="Cheng C."/>
            <person name="Fang C."/>
            <person name="Shan Y."/>
            <person name="Jin G."/>
            <person name="Fang W."/>
        </authorList>
    </citation>
    <scope>NUCLEOTIDE SEQUENCE [LARGE SCALE GENOMIC DNA]</scope>
    <source>
        <strain evidence="3 4">M7</strain>
    </source>
</reference>
<dbReference type="PATRIC" id="fig|1030009.3.peg.1416"/>
<dbReference type="HOGENOM" id="CLU_185204_0_0_9"/>
<evidence type="ECO:0000313" key="4">
    <source>
        <dbReference type="Proteomes" id="UP000000486"/>
    </source>
</evidence>
<dbReference type="Proteomes" id="UP000000486">
    <property type="component" value="Chromosome"/>
</dbReference>
<protein>
    <submittedName>
        <fullName evidence="3">Putative comG operon (Late competence) protein 5</fullName>
    </submittedName>
</protein>
<dbReference type="RefSeq" id="WP_014589066.1">
    <property type="nucleotide sequence ID" value="NC_017537.1"/>
</dbReference>
<organism evidence="3 4">
    <name type="scientific">Listeria monocytogenes serotype 4a (strain M7)</name>
    <dbReference type="NCBI Taxonomy" id="1030009"/>
    <lineage>
        <taxon>Bacteria</taxon>
        <taxon>Bacillati</taxon>
        <taxon>Bacillota</taxon>
        <taxon>Bacilli</taxon>
        <taxon>Bacillales</taxon>
        <taxon>Listeriaceae</taxon>
        <taxon>Listeria</taxon>
    </lineage>
</organism>
<evidence type="ECO:0000313" key="3">
    <source>
        <dbReference type="EMBL" id="AEH92433.1"/>
    </source>
</evidence>